<keyword evidence="3 5" id="KW-0472">Membrane</keyword>
<comment type="caution">
    <text evidence="10">The sequence shown here is derived from an EMBL/GenBank/DDBJ whole genome shotgun (WGS) entry which is preliminary data.</text>
</comment>
<feature type="domain" description="TonB-dependent receptor plug" evidence="9">
    <location>
        <begin position="111"/>
        <end position="231"/>
    </location>
</feature>
<comment type="subcellular location">
    <subcellularLocation>
        <location evidence="1 5">Cell outer membrane</location>
    </subcellularLocation>
</comment>
<evidence type="ECO:0000256" key="3">
    <source>
        <dbReference type="ARBA" id="ARBA00023136"/>
    </source>
</evidence>
<keyword evidence="10" id="KW-0675">Receptor</keyword>
<dbReference type="PANTHER" id="PTHR47234">
    <property type="match status" value="1"/>
</dbReference>
<protein>
    <submittedName>
        <fullName evidence="10">TonB-dependent receptor</fullName>
    </submittedName>
</protein>
<name>A0A511AW22_9PROT</name>
<feature type="compositionally biased region" description="Low complexity" evidence="6">
    <location>
        <begin position="65"/>
        <end position="81"/>
    </location>
</feature>
<dbReference type="InterPro" id="IPR012910">
    <property type="entry name" value="Plug_dom"/>
</dbReference>
<evidence type="ECO:0000259" key="8">
    <source>
        <dbReference type="Pfam" id="PF00593"/>
    </source>
</evidence>
<dbReference type="Gene3D" id="2.170.130.10">
    <property type="entry name" value="TonB-dependent receptor, plug domain"/>
    <property type="match status" value="1"/>
</dbReference>
<comment type="similarity">
    <text evidence="5">Belongs to the TonB-dependent receptor family.</text>
</comment>
<evidence type="ECO:0000256" key="7">
    <source>
        <dbReference type="SAM" id="SignalP"/>
    </source>
</evidence>
<reference evidence="10 11" key="1">
    <citation type="submission" date="2019-07" db="EMBL/GenBank/DDBJ databases">
        <title>Whole genome shotgun sequence of Gluconobacter wancherniae NBRC 103581.</title>
        <authorList>
            <person name="Hosoyama A."/>
            <person name="Uohara A."/>
            <person name="Ohji S."/>
            <person name="Ichikawa N."/>
        </authorList>
    </citation>
    <scope>NUCLEOTIDE SEQUENCE [LARGE SCALE GENOMIC DNA]</scope>
    <source>
        <strain evidence="10 11">NBRC 103581</strain>
    </source>
</reference>
<evidence type="ECO:0000313" key="11">
    <source>
        <dbReference type="Proteomes" id="UP000321230"/>
    </source>
</evidence>
<sequence length="1035" mass="111398">MKRSSRFRNGVLLSTSLAAGWLAIEPMSAFAQSATSSTTTDSKSSHARKRPVKRVSQPVATSGHSVTTTSPTTPAAQVTTQNRKVLSAATVEPTAQPESIVVTGTLFRDPNMKSASPITHITAADLQQRGIHNVTDALQLLSSNGAGNLTNAWSAGGGFAAGASAPSLRGLSTDSTLVLMDGQRLSYYPLADDGERNFVDTNWFPSSIMQSVDVLQDGGSATYGADAVAGVVNYVTRKEIKGFEGNAEGGLSQRGDAGHQKLYATYGFGDLHRDGYNVYINSEYQQDDSLYYRQVQAPYNNGDLTSIGGSNGNYNILNNGTIQNFTATPYAIARPVSNTTGTPSGAYQLINQGVGCGSLGGVVTGSVNATDNGKSQTCTQNSQSYGQISPSLRRINATIHGTVNVSDQSQLVAMFNYSQVLSETTGTPASIRAYSQSRAASTLTSYLPVLLPNGQLNPNNPFAAQGEEAQVIGTMPNLLQHTSEFSQNFRGSVRYSGFLNSNWGSDWNYDVNFVGMQTSLNQTITGVPTISGLKAAIANGTYDFVNPEDTPQSVLNSIAPKNSITARSREYSGEATLSKGLFKLPGGMARLAIGGNIRNEYINDPNANPYDLNNPDAQYTGSINPVSAYGHRWVESGFFEVNAPIVKMLDANVSGRYDHYSEGFSHFSPKVGVQFKPLDQLTLRGTFSKGFRVPSFAETGGTTIGYTPFSVTNTAWLAEHQNANGTPNSYAQTYYLGLQNTGNPNLRPETSTNFSAGPVFTPTKWLTISATYYYIRKNNYITPNTNGYGTWANNWVNAYMTGGAAAAAASLPANVGIIANPVDTQNPSGAPQPGIIEAGYINANKMYTDGFDLALDANTSLPGILHNIHLYSKGQATYVRRFNLVNSDGSVYHYAGTLGPYQAVSSSGTPRWRANWSNTFTWKKISVTPTVYYTSGYKNVAEDYTGSNSRFSCSNAISNSNFVPFSCHTKAFWDVDLTLNYAFNKRWSAYANVYNLLGFRAPYDFGTYSGYNYNSSWAQQGVVLRSFQFGVVGGF</sequence>
<dbReference type="InterPro" id="IPR000531">
    <property type="entry name" value="Beta-barrel_TonB"/>
</dbReference>
<dbReference type="InterPro" id="IPR037066">
    <property type="entry name" value="Plug_dom_sf"/>
</dbReference>
<evidence type="ECO:0000256" key="2">
    <source>
        <dbReference type="ARBA" id="ARBA00022729"/>
    </source>
</evidence>
<dbReference type="Gene3D" id="2.40.170.20">
    <property type="entry name" value="TonB-dependent receptor, beta-barrel domain"/>
    <property type="match status" value="1"/>
</dbReference>
<dbReference type="Proteomes" id="UP000321230">
    <property type="component" value="Unassembled WGS sequence"/>
</dbReference>
<accession>A0A511AW22</accession>
<proteinExistence type="inferred from homology"/>
<dbReference type="SUPFAM" id="SSF56935">
    <property type="entry name" value="Porins"/>
    <property type="match status" value="1"/>
</dbReference>
<dbReference type="InterPro" id="IPR036942">
    <property type="entry name" value="Beta-barrel_TonB_sf"/>
</dbReference>
<keyword evidence="5" id="KW-0798">TonB box</keyword>
<evidence type="ECO:0000313" key="10">
    <source>
        <dbReference type="EMBL" id="GEK92346.1"/>
    </source>
</evidence>
<feature type="signal peptide" evidence="7">
    <location>
        <begin position="1"/>
        <end position="31"/>
    </location>
</feature>
<evidence type="ECO:0000256" key="5">
    <source>
        <dbReference type="RuleBase" id="RU003357"/>
    </source>
</evidence>
<evidence type="ECO:0000256" key="4">
    <source>
        <dbReference type="ARBA" id="ARBA00023237"/>
    </source>
</evidence>
<dbReference type="PANTHER" id="PTHR47234:SF2">
    <property type="entry name" value="TONB-DEPENDENT RECEPTOR"/>
    <property type="match status" value="1"/>
</dbReference>
<dbReference type="InterPro" id="IPR010916">
    <property type="entry name" value="TonB_box_CS"/>
</dbReference>
<organism evidence="10 11">
    <name type="scientific">Gluconobacter wancherniae NBRC 103581</name>
    <dbReference type="NCBI Taxonomy" id="656744"/>
    <lineage>
        <taxon>Bacteria</taxon>
        <taxon>Pseudomonadati</taxon>
        <taxon>Pseudomonadota</taxon>
        <taxon>Alphaproteobacteria</taxon>
        <taxon>Acetobacterales</taxon>
        <taxon>Acetobacteraceae</taxon>
        <taxon>Gluconobacter</taxon>
    </lineage>
</organism>
<dbReference type="AlphaFoldDB" id="A0A511AW22"/>
<feature type="compositionally biased region" description="Low complexity" evidence="6">
    <location>
        <begin position="33"/>
        <end position="42"/>
    </location>
</feature>
<keyword evidence="2 7" id="KW-0732">Signal</keyword>
<feature type="domain" description="TonB-dependent receptor-like beta-barrel" evidence="8">
    <location>
        <begin position="479"/>
        <end position="996"/>
    </location>
</feature>
<feature type="chain" id="PRO_5021990158" evidence="7">
    <location>
        <begin position="32"/>
        <end position="1035"/>
    </location>
</feature>
<dbReference type="PROSITE" id="PS00430">
    <property type="entry name" value="TONB_DEPENDENT_REC_1"/>
    <property type="match status" value="1"/>
</dbReference>
<keyword evidence="11" id="KW-1185">Reference proteome</keyword>
<dbReference type="Pfam" id="PF00593">
    <property type="entry name" value="TonB_dep_Rec_b-barrel"/>
    <property type="match status" value="1"/>
</dbReference>
<evidence type="ECO:0000256" key="6">
    <source>
        <dbReference type="SAM" id="MobiDB-lite"/>
    </source>
</evidence>
<evidence type="ECO:0000256" key="1">
    <source>
        <dbReference type="ARBA" id="ARBA00004442"/>
    </source>
</evidence>
<dbReference type="GO" id="GO:0009279">
    <property type="term" value="C:cell outer membrane"/>
    <property type="evidence" value="ECO:0007669"/>
    <property type="project" value="UniProtKB-SubCell"/>
</dbReference>
<gene>
    <name evidence="10" type="primary">btuB</name>
    <name evidence="10" type="ORF">GWA01_01160</name>
</gene>
<keyword evidence="4" id="KW-0998">Cell outer membrane</keyword>
<dbReference type="EMBL" id="BJUZ01000001">
    <property type="protein sequence ID" value="GEK92346.1"/>
    <property type="molecule type" value="Genomic_DNA"/>
</dbReference>
<feature type="region of interest" description="Disordered" evidence="6">
    <location>
        <begin position="33"/>
        <end position="81"/>
    </location>
</feature>
<evidence type="ECO:0000259" key="9">
    <source>
        <dbReference type="Pfam" id="PF07715"/>
    </source>
</evidence>
<dbReference type="Pfam" id="PF07715">
    <property type="entry name" value="Plug"/>
    <property type="match status" value="1"/>
</dbReference>
<dbReference type="RefSeq" id="WP_186819411.1">
    <property type="nucleotide sequence ID" value="NZ_BARC01000005.1"/>
</dbReference>